<keyword evidence="3" id="KW-1185">Reference proteome</keyword>
<accession>A0A9W8A173</accession>
<comment type="caution">
    <text evidence="2">The sequence shown here is derived from an EMBL/GenBank/DDBJ whole genome shotgun (WGS) entry which is preliminary data.</text>
</comment>
<evidence type="ECO:0000256" key="1">
    <source>
        <dbReference type="SAM" id="MobiDB-lite"/>
    </source>
</evidence>
<dbReference type="AlphaFoldDB" id="A0A9W8A173"/>
<feature type="region of interest" description="Disordered" evidence="1">
    <location>
        <begin position="64"/>
        <end position="119"/>
    </location>
</feature>
<sequence length="149" mass="17092">MRFVKIRDPKQILKQDIISSLSLDLAKSCGLILCVVDSLHYLKNKPVPANSEQINPSMNESMSHAMGMRNQQPWSKIPTEFPEQAEESLDHDQAQGKRPTKHKRQNSIQEYLNQGQTLSMKKEKIKANLLRNINAKRQIMDKGLDQPQD</sequence>
<organism evidence="2 3">
    <name type="scientific">Mycoemilia scoparia</name>
    <dbReference type="NCBI Taxonomy" id="417184"/>
    <lineage>
        <taxon>Eukaryota</taxon>
        <taxon>Fungi</taxon>
        <taxon>Fungi incertae sedis</taxon>
        <taxon>Zoopagomycota</taxon>
        <taxon>Kickxellomycotina</taxon>
        <taxon>Kickxellomycetes</taxon>
        <taxon>Kickxellales</taxon>
        <taxon>Kickxellaceae</taxon>
        <taxon>Mycoemilia</taxon>
    </lineage>
</organism>
<feature type="compositionally biased region" description="Polar residues" evidence="1">
    <location>
        <begin position="106"/>
        <end position="119"/>
    </location>
</feature>
<evidence type="ECO:0000313" key="3">
    <source>
        <dbReference type="Proteomes" id="UP001150538"/>
    </source>
</evidence>
<protein>
    <submittedName>
        <fullName evidence="2">Uncharacterized protein</fullName>
    </submittedName>
</protein>
<name>A0A9W8A173_9FUNG</name>
<proteinExistence type="predicted"/>
<dbReference type="Proteomes" id="UP001150538">
    <property type="component" value="Unassembled WGS sequence"/>
</dbReference>
<reference evidence="2" key="1">
    <citation type="submission" date="2022-07" db="EMBL/GenBank/DDBJ databases">
        <title>Phylogenomic reconstructions and comparative analyses of Kickxellomycotina fungi.</title>
        <authorList>
            <person name="Reynolds N.K."/>
            <person name="Stajich J.E."/>
            <person name="Barry K."/>
            <person name="Grigoriev I.V."/>
            <person name="Crous P."/>
            <person name="Smith M.E."/>
        </authorList>
    </citation>
    <scope>NUCLEOTIDE SEQUENCE</scope>
    <source>
        <strain evidence="2">NBRC 100468</strain>
    </source>
</reference>
<dbReference type="EMBL" id="JANBPU010000117">
    <property type="protein sequence ID" value="KAJ1916068.1"/>
    <property type="molecule type" value="Genomic_DNA"/>
</dbReference>
<gene>
    <name evidence="2" type="ORF">H4219_004000</name>
</gene>
<evidence type="ECO:0000313" key="2">
    <source>
        <dbReference type="EMBL" id="KAJ1916068.1"/>
    </source>
</evidence>